<evidence type="ECO:0000313" key="3">
    <source>
        <dbReference type="Proteomes" id="UP000177281"/>
    </source>
</evidence>
<dbReference type="PANTHER" id="PTHR43179:SF7">
    <property type="entry name" value="RHAMNOSYLTRANSFERASE WBBL"/>
    <property type="match status" value="1"/>
</dbReference>
<organism evidence="2 3">
    <name type="scientific">Candidatus Doudnabacteria bacterium RIFCSPLOWO2_01_FULL_44_21</name>
    <dbReference type="NCBI Taxonomy" id="1817841"/>
    <lineage>
        <taxon>Bacteria</taxon>
        <taxon>Candidatus Doudnaibacteriota</taxon>
    </lineage>
</organism>
<dbReference type="Proteomes" id="UP000177281">
    <property type="component" value="Unassembled WGS sequence"/>
</dbReference>
<dbReference type="STRING" id="1817841.A3B10_00780"/>
<dbReference type="InterPro" id="IPR001173">
    <property type="entry name" value="Glyco_trans_2-like"/>
</dbReference>
<evidence type="ECO:0000313" key="2">
    <source>
        <dbReference type="EMBL" id="OGE94672.1"/>
    </source>
</evidence>
<gene>
    <name evidence="2" type="ORF">A3B10_00780</name>
</gene>
<dbReference type="EMBL" id="MFFB01000012">
    <property type="protein sequence ID" value="OGE94672.1"/>
    <property type="molecule type" value="Genomic_DNA"/>
</dbReference>
<proteinExistence type="predicted"/>
<dbReference type="PANTHER" id="PTHR43179">
    <property type="entry name" value="RHAMNOSYLTRANSFERASE WBBL"/>
    <property type="match status" value="1"/>
</dbReference>
<dbReference type="Pfam" id="PF00535">
    <property type="entry name" value="Glycos_transf_2"/>
    <property type="match status" value="1"/>
</dbReference>
<protein>
    <recommendedName>
        <fullName evidence="1">Glycosyltransferase 2-like domain-containing protein</fullName>
    </recommendedName>
</protein>
<sequence>MDLSVIIVNYNTKELLKRCLKSVMASHTDFGFETIVSDNGSTDGSQALVKEEFPEVVLLENGANLGFSKANNIAIRRATGRYLLLLNSDTQIQSDTLTLCIKRMNQDDSIGILGCKVLLPDGKLDPACRRKFPNPRNSFLRLFGLEKFSDYNINAPIDKEGEVDSVTGAFLMIRKTVVDQIGLLDEEFFMYGEDLDWCWRAKAAGFKVLYYHGAQITHFKYGSSQKKPFFIIRSAHEAMKIFYRKHYAARYSWIFNQLVFLGISFRKYLVMLINIFRTKKVVH</sequence>
<feature type="domain" description="Glycosyltransferase 2-like" evidence="1">
    <location>
        <begin position="4"/>
        <end position="122"/>
    </location>
</feature>
<accession>A0A1F5PY86</accession>
<reference evidence="2 3" key="1">
    <citation type="journal article" date="2016" name="Nat. Commun.">
        <title>Thousands of microbial genomes shed light on interconnected biogeochemical processes in an aquifer system.</title>
        <authorList>
            <person name="Anantharaman K."/>
            <person name="Brown C.T."/>
            <person name="Hug L.A."/>
            <person name="Sharon I."/>
            <person name="Castelle C.J."/>
            <person name="Probst A.J."/>
            <person name="Thomas B.C."/>
            <person name="Singh A."/>
            <person name="Wilkins M.J."/>
            <person name="Karaoz U."/>
            <person name="Brodie E.L."/>
            <person name="Williams K.H."/>
            <person name="Hubbard S.S."/>
            <person name="Banfield J.F."/>
        </authorList>
    </citation>
    <scope>NUCLEOTIDE SEQUENCE [LARGE SCALE GENOMIC DNA]</scope>
</reference>
<dbReference type="Gene3D" id="3.90.550.10">
    <property type="entry name" value="Spore Coat Polysaccharide Biosynthesis Protein SpsA, Chain A"/>
    <property type="match status" value="1"/>
</dbReference>
<dbReference type="AlphaFoldDB" id="A0A1F5PY86"/>
<dbReference type="SUPFAM" id="SSF53448">
    <property type="entry name" value="Nucleotide-diphospho-sugar transferases"/>
    <property type="match status" value="1"/>
</dbReference>
<comment type="caution">
    <text evidence="2">The sequence shown here is derived from an EMBL/GenBank/DDBJ whole genome shotgun (WGS) entry which is preliminary data.</text>
</comment>
<name>A0A1F5PY86_9BACT</name>
<dbReference type="CDD" id="cd04186">
    <property type="entry name" value="GT_2_like_c"/>
    <property type="match status" value="1"/>
</dbReference>
<dbReference type="InterPro" id="IPR029044">
    <property type="entry name" value="Nucleotide-diphossugar_trans"/>
</dbReference>
<evidence type="ECO:0000259" key="1">
    <source>
        <dbReference type="Pfam" id="PF00535"/>
    </source>
</evidence>